<dbReference type="GO" id="GO:0033281">
    <property type="term" value="C:TAT protein transport complex"/>
    <property type="evidence" value="ECO:0007669"/>
    <property type="project" value="UniProtKB-UniRule"/>
</dbReference>
<evidence type="ECO:0000256" key="2">
    <source>
        <dbReference type="ARBA" id="ARBA00022448"/>
    </source>
</evidence>
<sequence length="84" mass="9187">MNISGLEWVLIFVAALLLFGPKKLPELGKSIGKGIREFKKATSGMLDEEKKPEVSGSTQTPTPVQTQPQQTTMNSSHTTNTEQK</sequence>
<dbReference type="EMBL" id="JAUSUV010000001">
    <property type="protein sequence ID" value="MDQ0416082.1"/>
    <property type="molecule type" value="Genomic_DNA"/>
</dbReference>
<protein>
    <recommendedName>
        <fullName evidence="9">Sec-independent protein translocase protein TatA</fullName>
    </recommendedName>
</protein>
<evidence type="ECO:0000313" key="12">
    <source>
        <dbReference type="Proteomes" id="UP001238450"/>
    </source>
</evidence>
<dbReference type="Pfam" id="PF02416">
    <property type="entry name" value="TatA_B_E"/>
    <property type="match status" value="1"/>
</dbReference>
<comment type="similarity">
    <text evidence="9">Belongs to the TatA/E family.</text>
</comment>
<dbReference type="Proteomes" id="UP001238450">
    <property type="component" value="Unassembled WGS sequence"/>
</dbReference>
<keyword evidence="2 9" id="KW-0813">Transport</keyword>
<organism evidence="11 12">
    <name type="scientific">Croceifilum oryzae</name>
    <dbReference type="NCBI Taxonomy" id="1553429"/>
    <lineage>
        <taxon>Bacteria</taxon>
        <taxon>Bacillati</taxon>
        <taxon>Bacillota</taxon>
        <taxon>Bacilli</taxon>
        <taxon>Bacillales</taxon>
        <taxon>Thermoactinomycetaceae</taxon>
        <taxon>Croceifilum</taxon>
    </lineage>
</organism>
<evidence type="ECO:0000256" key="10">
    <source>
        <dbReference type="SAM" id="MobiDB-lite"/>
    </source>
</evidence>
<dbReference type="AlphaFoldDB" id="A0AAJ1WP14"/>
<reference evidence="11 12" key="1">
    <citation type="submission" date="2023-07" db="EMBL/GenBank/DDBJ databases">
        <title>Genomic Encyclopedia of Type Strains, Phase IV (KMG-IV): sequencing the most valuable type-strain genomes for metagenomic binning, comparative biology and taxonomic classification.</title>
        <authorList>
            <person name="Goeker M."/>
        </authorList>
    </citation>
    <scope>NUCLEOTIDE SEQUENCE [LARGE SCALE GENOMIC DNA]</scope>
    <source>
        <strain evidence="11 12">DSM 46876</strain>
    </source>
</reference>
<dbReference type="NCBIfam" id="TIGR01411">
    <property type="entry name" value="tatAE"/>
    <property type="match status" value="1"/>
</dbReference>
<feature type="region of interest" description="Disordered" evidence="10">
    <location>
        <begin position="42"/>
        <end position="84"/>
    </location>
</feature>
<dbReference type="GO" id="GO:0043953">
    <property type="term" value="P:protein transport by the Tat complex"/>
    <property type="evidence" value="ECO:0007669"/>
    <property type="project" value="UniProtKB-UniRule"/>
</dbReference>
<feature type="compositionally biased region" description="Low complexity" evidence="10">
    <location>
        <begin position="58"/>
        <end position="72"/>
    </location>
</feature>
<evidence type="ECO:0000256" key="3">
    <source>
        <dbReference type="ARBA" id="ARBA00022475"/>
    </source>
</evidence>
<evidence type="ECO:0000256" key="9">
    <source>
        <dbReference type="HAMAP-Rule" id="MF_00236"/>
    </source>
</evidence>
<dbReference type="PANTHER" id="PTHR42982">
    <property type="entry name" value="SEC-INDEPENDENT PROTEIN TRANSLOCASE PROTEIN TATA"/>
    <property type="match status" value="1"/>
</dbReference>
<comment type="subunit">
    <text evidence="9">Forms a complex with TatC.</text>
</comment>
<keyword evidence="7 9" id="KW-0811">Translocation</keyword>
<evidence type="ECO:0000256" key="5">
    <source>
        <dbReference type="ARBA" id="ARBA00022927"/>
    </source>
</evidence>
<keyword evidence="4 9" id="KW-0812">Transmembrane</keyword>
<gene>
    <name evidence="9" type="primary">tatA</name>
    <name evidence="11" type="ORF">J2Z48_000240</name>
</gene>
<evidence type="ECO:0000256" key="4">
    <source>
        <dbReference type="ARBA" id="ARBA00022692"/>
    </source>
</evidence>
<dbReference type="PANTHER" id="PTHR42982:SF1">
    <property type="entry name" value="SEC-INDEPENDENT PROTEIN TRANSLOCASE PROTEIN TATA"/>
    <property type="match status" value="1"/>
</dbReference>
<accession>A0AAJ1WP14</accession>
<keyword evidence="5 9" id="KW-0653">Protein transport</keyword>
<dbReference type="HAMAP" id="MF_00236">
    <property type="entry name" value="TatA_E"/>
    <property type="match status" value="1"/>
</dbReference>
<evidence type="ECO:0000256" key="7">
    <source>
        <dbReference type="ARBA" id="ARBA00023010"/>
    </source>
</evidence>
<keyword evidence="12" id="KW-1185">Reference proteome</keyword>
<comment type="function">
    <text evidence="9">Part of the twin-arginine translocation (Tat) system that transports large folded proteins containing a characteristic twin-arginine motif in their signal peptide across membranes. TatA could form the protein-conducting channel of the Tat system.</text>
</comment>
<dbReference type="GO" id="GO:0008320">
    <property type="term" value="F:protein transmembrane transporter activity"/>
    <property type="evidence" value="ECO:0007669"/>
    <property type="project" value="UniProtKB-UniRule"/>
</dbReference>
<evidence type="ECO:0000313" key="11">
    <source>
        <dbReference type="EMBL" id="MDQ0416082.1"/>
    </source>
</evidence>
<dbReference type="Gene3D" id="1.20.5.3310">
    <property type="match status" value="1"/>
</dbReference>
<evidence type="ECO:0000256" key="6">
    <source>
        <dbReference type="ARBA" id="ARBA00022989"/>
    </source>
</evidence>
<evidence type="ECO:0000256" key="8">
    <source>
        <dbReference type="ARBA" id="ARBA00023136"/>
    </source>
</evidence>
<keyword evidence="8 9" id="KW-0472">Membrane</keyword>
<comment type="caution">
    <text evidence="11">The sequence shown here is derived from an EMBL/GenBank/DDBJ whole genome shotgun (WGS) entry which is preliminary data.</text>
</comment>
<keyword evidence="3 9" id="KW-1003">Cell membrane</keyword>
<proteinExistence type="inferred from homology"/>
<dbReference type="NCBIfam" id="NF011430">
    <property type="entry name" value="PRK14861.1"/>
    <property type="match status" value="1"/>
</dbReference>
<feature type="compositionally biased region" description="Polar residues" evidence="10">
    <location>
        <begin position="73"/>
        <end position="84"/>
    </location>
</feature>
<name>A0AAJ1WP14_9BACL</name>
<keyword evidence="6 9" id="KW-1133">Transmembrane helix</keyword>
<dbReference type="InterPro" id="IPR003369">
    <property type="entry name" value="TatA/B/E"/>
</dbReference>
<comment type="subcellular location">
    <subcellularLocation>
        <location evidence="1 9">Cell membrane</location>
        <topology evidence="1 9">Single-pass membrane protein</topology>
    </subcellularLocation>
</comment>
<evidence type="ECO:0000256" key="1">
    <source>
        <dbReference type="ARBA" id="ARBA00004162"/>
    </source>
</evidence>
<dbReference type="InterPro" id="IPR006312">
    <property type="entry name" value="TatA/E"/>
</dbReference>